<feature type="domain" description="FAD-binding PCMH-type" evidence="6">
    <location>
        <begin position="26"/>
        <end position="204"/>
    </location>
</feature>
<evidence type="ECO:0000313" key="7">
    <source>
        <dbReference type="EMBL" id="MBB5062814.1"/>
    </source>
</evidence>
<reference evidence="7 8" key="1">
    <citation type="submission" date="2020-08" db="EMBL/GenBank/DDBJ databases">
        <title>Genomic Encyclopedia of Type Strains, Phase IV (KMG-V): Genome sequencing to study the core and pangenomes of soil and plant-associated prokaryotes.</title>
        <authorList>
            <person name="Whitman W."/>
        </authorList>
    </citation>
    <scope>NUCLEOTIDE SEQUENCE [LARGE SCALE GENOMIC DNA]</scope>
    <source>
        <strain evidence="7 8">X5P3</strain>
    </source>
</reference>
<dbReference type="SUPFAM" id="SSF56176">
    <property type="entry name" value="FAD-binding/transporter-associated domain-like"/>
    <property type="match status" value="1"/>
</dbReference>
<dbReference type="InterPro" id="IPR016169">
    <property type="entry name" value="FAD-bd_PCMH_sub2"/>
</dbReference>
<dbReference type="RefSeq" id="WP_184253522.1">
    <property type="nucleotide sequence ID" value="NZ_JACHIO010000004.1"/>
</dbReference>
<sequence length="488" mass="54486">MAVTVTRRDPRYLALRRGHNLRWPAHDADAAERILICESADDAQAALQQVVTAGLRPTVRSGGHCYEDFVANNPGGAILDVGSLSLVTRDASSGTFHVGSGAQLWNTYEALYKHYGVTLPGGVCGTVGVGGHVSGGGYGPLSRLHGLICDWMTAVHILTVDRNGKVIPIRADANEHPDLFRACRGAGGGSFGLITEFEFNTLPPAPSEVAKASLSFSWEGMTLQKFTDILVTFGKYWETRGQERDTWGMYSVLELAHRSSGKFSLSVQFCNPDGTCRDLQVLQEYLNLFVRWHEKNNTAKAAIGRNDWFDACAMSAGDAANRRGKYKSAYMRRGFTPAEATVIYKYLTKEIEGTSLHAASFDAHSYGGAVNRREMAEKTAITQRGSVIKLQPLTYWEDPEEGEAQTQWLAEFYEELYSGPDADPQHAGTPYWNHQYQGCYINYPDVDMLKYNYWPQLYYGEENYEHLQTVKRRYDPNNVFHHAMSVRL</sequence>
<gene>
    <name evidence="7" type="ORF">HDF15_001151</name>
</gene>
<evidence type="ECO:0000313" key="8">
    <source>
        <dbReference type="Proteomes" id="UP000584867"/>
    </source>
</evidence>
<evidence type="ECO:0000256" key="1">
    <source>
        <dbReference type="ARBA" id="ARBA00001974"/>
    </source>
</evidence>
<dbReference type="InterPro" id="IPR006094">
    <property type="entry name" value="Oxid_FAD_bind_N"/>
</dbReference>
<evidence type="ECO:0000256" key="3">
    <source>
        <dbReference type="ARBA" id="ARBA00022630"/>
    </source>
</evidence>
<protein>
    <recommendedName>
        <fullName evidence="6">FAD-binding PCMH-type domain-containing protein</fullName>
    </recommendedName>
</protein>
<dbReference type="GO" id="GO:0071949">
    <property type="term" value="F:FAD binding"/>
    <property type="evidence" value="ECO:0007669"/>
    <property type="project" value="InterPro"/>
</dbReference>
<proteinExistence type="inferred from homology"/>
<dbReference type="InterPro" id="IPR016166">
    <property type="entry name" value="FAD-bd_PCMH"/>
</dbReference>
<dbReference type="Pfam" id="PF08031">
    <property type="entry name" value="BBE"/>
    <property type="match status" value="1"/>
</dbReference>
<comment type="caution">
    <text evidence="7">The sequence shown here is derived from an EMBL/GenBank/DDBJ whole genome shotgun (WGS) entry which is preliminary data.</text>
</comment>
<dbReference type="GO" id="GO:0016491">
    <property type="term" value="F:oxidoreductase activity"/>
    <property type="evidence" value="ECO:0007669"/>
    <property type="project" value="UniProtKB-KW"/>
</dbReference>
<dbReference type="InterPro" id="IPR012951">
    <property type="entry name" value="BBE"/>
</dbReference>
<dbReference type="PANTHER" id="PTHR42973">
    <property type="entry name" value="BINDING OXIDOREDUCTASE, PUTATIVE (AFU_ORTHOLOGUE AFUA_1G17690)-RELATED"/>
    <property type="match status" value="1"/>
</dbReference>
<keyword evidence="5" id="KW-0560">Oxidoreductase</keyword>
<dbReference type="InterPro" id="IPR036318">
    <property type="entry name" value="FAD-bd_PCMH-like_sf"/>
</dbReference>
<dbReference type="Pfam" id="PF01565">
    <property type="entry name" value="FAD_binding_4"/>
    <property type="match status" value="1"/>
</dbReference>
<dbReference type="Proteomes" id="UP000584867">
    <property type="component" value="Unassembled WGS sequence"/>
</dbReference>
<evidence type="ECO:0000259" key="6">
    <source>
        <dbReference type="PROSITE" id="PS51387"/>
    </source>
</evidence>
<organism evidence="7 8">
    <name type="scientific">Granulicella mallensis</name>
    <dbReference type="NCBI Taxonomy" id="940614"/>
    <lineage>
        <taxon>Bacteria</taxon>
        <taxon>Pseudomonadati</taxon>
        <taxon>Acidobacteriota</taxon>
        <taxon>Terriglobia</taxon>
        <taxon>Terriglobales</taxon>
        <taxon>Acidobacteriaceae</taxon>
        <taxon>Granulicella</taxon>
    </lineage>
</organism>
<dbReference type="PROSITE" id="PS51387">
    <property type="entry name" value="FAD_PCMH"/>
    <property type="match status" value="1"/>
</dbReference>
<evidence type="ECO:0000256" key="4">
    <source>
        <dbReference type="ARBA" id="ARBA00022827"/>
    </source>
</evidence>
<comment type="cofactor">
    <cofactor evidence="1">
        <name>FAD</name>
        <dbReference type="ChEBI" id="CHEBI:57692"/>
    </cofactor>
</comment>
<comment type="similarity">
    <text evidence="2">Belongs to the oxygen-dependent FAD-linked oxidoreductase family.</text>
</comment>
<dbReference type="Gene3D" id="3.30.465.10">
    <property type="match status" value="1"/>
</dbReference>
<keyword evidence="4" id="KW-0274">FAD</keyword>
<dbReference type="EMBL" id="JACHIO010000004">
    <property type="protein sequence ID" value="MBB5062814.1"/>
    <property type="molecule type" value="Genomic_DNA"/>
</dbReference>
<evidence type="ECO:0000256" key="5">
    <source>
        <dbReference type="ARBA" id="ARBA00023002"/>
    </source>
</evidence>
<keyword evidence="3" id="KW-0285">Flavoprotein</keyword>
<dbReference type="PANTHER" id="PTHR42973:SF39">
    <property type="entry name" value="FAD-BINDING PCMH-TYPE DOMAIN-CONTAINING PROTEIN"/>
    <property type="match status" value="1"/>
</dbReference>
<dbReference type="AlphaFoldDB" id="A0A7W7ZMR3"/>
<evidence type="ECO:0000256" key="2">
    <source>
        <dbReference type="ARBA" id="ARBA00005466"/>
    </source>
</evidence>
<name>A0A7W7ZMR3_9BACT</name>
<dbReference type="Gene3D" id="3.40.462.20">
    <property type="match status" value="1"/>
</dbReference>
<accession>A0A7W7ZMR3</accession>
<dbReference type="InterPro" id="IPR050416">
    <property type="entry name" value="FAD-linked_Oxidoreductase"/>
</dbReference>